<dbReference type="GeneID" id="10796732"/>
<dbReference type="InterPro" id="IPR026464">
    <property type="entry name" value="NosD_copper_fam"/>
</dbReference>
<dbReference type="InterPro" id="IPR012334">
    <property type="entry name" value="Pectin_lyas_fold"/>
</dbReference>
<dbReference type="EMBL" id="CP002839">
    <property type="protein sequence ID" value="AEH36395.1"/>
    <property type="molecule type" value="Genomic_DNA"/>
</dbReference>
<dbReference type="HOGENOM" id="CLU_041882_0_1_2"/>
<sequence length="460" mass="49074">MTERYFAVLAAAVLVASLAGAAVAATDGSSGDESVDDWSADVPDVHDADVPEADGTATLDGQQFDSLQAAVDAAEPGDEIIVEGRFDERVTVDTPNVTVAAVERDAAVIDGGENGTVVEIAADDVTLEGVWIRNSGLDKSAGDSGVLVNGSSATLSELRLTEIAFGVWIGSVDDATVEDSLIAGREDVQTVQRGNGIHLWESTDAEIHNNSITTVRDGIYYQWAEGVHAEGNTMWDMRYGVHYMYSNDNRLVDNTAFDNDVGFALMVSKGLTLENNTAVNNDGTSGHGILLKDVEDSAIVGNEVVGNDNGLYVYNAQDNRLADNLVLENEIGVHVTAGSANAVVAGNSFIANDQAAFAETTSQAHWNATDRGNYWADARTTDLDEDGVSELRHQPAGAVEKLVHERPQAAAFAESPAFDAVRMAESSFPVLESPGIVDHRPLAEPLHDNWKDYYNADHDH</sequence>
<dbReference type="NCBIfam" id="TIGR03804">
    <property type="entry name" value="para_beta_helix"/>
    <property type="match status" value="2"/>
</dbReference>
<evidence type="ECO:0000313" key="2">
    <source>
        <dbReference type="EMBL" id="AEH36395.1"/>
    </source>
</evidence>
<dbReference type="InterPro" id="IPR006633">
    <property type="entry name" value="Carb-bd_sugar_hydrolysis-dom"/>
</dbReference>
<evidence type="ECO:0000313" key="3">
    <source>
        <dbReference type="Proteomes" id="UP000006794"/>
    </source>
</evidence>
<feature type="domain" description="Carbohydrate-binding/sugar hydrolysis" evidence="1">
    <location>
        <begin position="228"/>
        <end position="391"/>
    </location>
</feature>
<dbReference type="Proteomes" id="UP000006794">
    <property type="component" value="Chromosome"/>
</dbReference>
<reference evidence="2 3" key="1">
    <citation type="journal article" date="2012" name="Stand. Genomic Sci.">
        <title>Complete genome sequence of Halopiger xanaduensis type strain (SH-6(T)).</title>
        <authorList>
            <person name="Anderson I."/>
            <person name="Tindall B.J."/>
            <person name="Rohde M."/>
            <person name="Lucas S."/>
            <person name="Han J."/>
            <person name="Lapidus A."/>
            <person name="Cheng J.F."/>
            <person name="Goodwin L."/>
            <person name="Pitluck S."/>
            <person name="Peters L."/>
            <person name="Pati A."/>
            <person name="Mikhailova N."/>
            <person name="Pagani I."/>
            <person name="Teshima H."/>
            <person name="Han C."/>
            <person name="Tapia R."/>
            <person name="Land M."/>
            <person name="Woyke T."/>
            <person name="Klenk H.P."/>
            <person name="Kyrpides N."/>
            <person name="Ivanova N."/>
        </authorList>
    </citation>
    <scope>NUCLEOTIDE SEQUENCE [LARGE SCALE GENOMIC DNA]</scope>
    <source>
        <strain evidence="3">DSM 18323 / JCM 14033 / SH-6</strain>
    </source>
</reference>
<keyword evidence="3" id="KW-1185">Reference proteome</keyword>
<dbReference type="KEGG" id="hxa:Halxa_1767"/>
<dbReference type="AlphaFoldDB" id="F8D543"/>
<dbReference type="OrthoDB" id="29186at2157"/>
<proteinExistence type="predicted"/>
<dbReference type="RefSeq" id="WP_013879288.1">
    <property type="nucleotide sequence ID" value="NC_015666.1"/>
</dbReference>
<protein>
    <submittedName>
        <fullName evidence="2">Parallel beta-helix repeat protein</fullName>
    </submittedName>
</protein>
<dbReference type="InterPro" id="IPR022441">
    <property type="entry name" value="Para_beta_helix_rpt-2"/>
</dbReference>
<dbReference type="InterPro" id="IPR006626">
    <property type="entry name" value="PbH1"/>
</dbReference>
<dbReference type="SUPFAM" id="SSF51126">
    <property type="entry name" value="Pectin lyase-like"/>
    <property type="match status" value="1"/>
</dbReference>
<dbReference type="STRING" id="797210.Halxa_1767"/>
<dbReference type="Pfam" id="PF05048">
    <property type="entry name" value="NosD"/>
    <property type="match status" value="1"/>
</dbReference>
<dbReference type="SMART" id="SM00710">
    <property type="entry name" value="PbH1"/>
    <property type="match status" value="9"/>
</dbReference>
<name>F8D543_HALXS</name>
<feature type="domain" description="Carbohydrate-binding/sugar hydrolysis" evidence="1">
    <location>
        <begin position="75"/>
        <end position="222"/>
    </location>
</feature>
<dbReference type="Gene3D" id="2.160.20.10">
    <property type="entry name" value="Single-stranded right-handed beta-helix, Pectin lyase-like"/>
    <property type="match status" value="2"/>
</dbReference>
<dbReference type="SMART" id="SM00722">
    <property type="entry name" value="CASH"/>
    <property type="match status" value="2"/>
</dbReference>
<organism evidence="2 3">
    <name type="scientific">Halopiger xanaduensis (strain DSM 18323 / JCM 14033 / SH-6)</name>
    <dbReference type="NCBI Taxonomy" id="797210"/>
    <lineage>
        <taxon>Archaea</taxon>
        <taxon>Methanobacteriati</taxon>
        <taxon>Methanobacteriota</taxon>
        <taxon>Stenosarchaea group</taxon>
        <taxon>Halobacteria</taxon>
        <taxon>Halobacteriales</taxon>
        <taxon>Natrialbaceae</taxon>
        <taxon>Halopiger</taxon>
    </lineage>
</organism>
<evidence type="ECO:0000259" key="1">
    <source>
        <dbReference type="SMART" id="SM00722"/>
    </source>
</evidence>
<dbReference type="NCBIfam" id="TIGR04247">
    <property type="entry name" value="NosD_copper_fam"/>
    <property type="match status" value="1"/>
</dbReference>
<dbReference type="InterPro" id="IPR007742">
    <property type="entry name" value="NosD_dom"/>
</dbReference>
<accession>F8D543</accession>
<dbReference type="InterPro" id="IPR011050">
    <property type="entry name" value="Pectin_lyase_fold/virulence"/>
</dbReference>
<dbReference type="eggNOG" id="arCOG02519">
    <property type="taxonomic scope" value="Archaea"/>
</dbReference>
<gene>
    <name evidence="2" type="ordered locus">Halxa_1767</name>
</gene>